<dbReference type="SUPFAM" id="SSF47928">
    <property type="entry name" value="N-terminal domain of the delta subunit of the F1F0-ATP synthase"/>
    <property type="match status" value="1"/>
</dbReference>
<reference evidence="9 10" key="1">
    <citation type="submission" date="2017-04" db="EMBL/GenBank/DDBJ databases">
        <authorList>
            <person name="Afonso C.L."/>
            <person name="Miller P.J."/>
            <person name="Scott M.A."/>
            <person name="Spackman E."/>
            <person name="Goraichik I."/>
            <person name="Dimitrov K.M."/>
            <person name="Suarez D.L."/>
            <person name="Swayne D.E."/>
        </authorList>
    </citation>
    <scope>NUCLEOTIDE SEQUENCE [LARGE SCALE GENOMIC DNA]</scope>
    <source>
        <strain evidence="9 10">DSM 23236</strain>
    </source>
</reference>
<dbReference type="NCBIfam" id="TIGR01145">
    <property type="entry name" value="ATP_synt_delta"/>
    <property type="match status" value="1"/>
</dbReference>
<dbReference type="EMBL" id="FWXD01000005">
    <property type="protein sequence ID" value="SMC21239.1"/>
    <property type="molecule type" value="Genomic_DNA"/>
</dbReference>
<dbReference type="InterPro" id="IPR026015">
    <property type="entry name" value="ATP_synth_OSCP/delta_N_sf"/>
</dbReference>
<keyword evidence="2 8" id="KW-0813">Transport</keyword>
<dbReference type="RefSeq" id="WP_084089814.1">
    <property type="nucleotide sequence ID" value="NZ_FWXD01000005.1"/>
</dbReference>
<comment type="function">
    <text evidence="8">This protein is part of the stalk that links CF(0) to CF(1). It either transmits conformational changes from CF(0) to CF(1) or is implicated in proton conduction.</text>
</comment>
<keyword evidence="5 8" id="KW-0472">Membrane</keyword>
<dbReference type="PANTHER" id="PTHR11910">
    <property type="entry name" value="ATP SYNTHASE DELTA CHAIN"/>
    <property type="match status" value="1"/>
</dbReference>
<evidence type="ECO:0000256" key="2">
    <source>
        <dbReference type="ARBA" id="ARBA00022448"/>
    </source>
</evidence>
<dbReference type="InterPro" id="IPR000711">
    <property type="entry name" value="ATPase_OSCP/dsu"/>
</dbReference>
<evidence type="ECO:0000256" key="8">
    <source>
        <dbReference type="HAMAP-Rule" id="MF_01416"/>
    </source>
</evidence>
<evidence type="ECO:0000313" key="10">
    <source>
        <dbReference type="Proteomes" id="UP000192761"/>
    </source>
</evidence>
<evidence type="ECO:0000256" key="7">
    <source>
        <dbReference type="ARBA" id="ARBA00023310"/>
    </source>
</evidence>
<dbReference type="NCBIfam" id="NF004402">
    <property type="entry name" value="PRK05758.2-2"/>
    <property type="match status" value="1"/>
</dbReference>
<dbReference type="Proteomes" id="UP000192761">
    <property type="component" value="Unassembled WGS sequence"/>
</dbReference>
<dbReference type="Gene3D" id="1.10.520.20">
    <property type="entry name" value="N-terminal domain of the delta subunit of the F1F0-ATP synthase"/>
    <property type="match status" value="1"/>
</dbReference>
<dbReference type="GO" id="GO:0005886">
    <property type="term" value="C:plasma membrane"/>
    <property type="evidence" value="ECO:0007669"/>
    <property type="project" value="UniProtKB-SubCell"/>
</dbReference>
<keyword evidence="4 8" id="KW-0406">Ion transport</keyword>
<keyword evidence="3 8" id="KW-0375">Hydrogen ion transport</keyword>
<name>A0A1W1XBJ5_9NEIS</name>
<evidence type="ECO:0000313" key="9">
    <source>
        <dbReference type="EMBL" id="SMC21239.1"/>
    </source>
</evidence>
<evidence type="ECO:0000256" key="1">
    <source>
        <dbReference type="ARBA" id="ARBA00004370"/>
    </source>
</evidence>
<keyword evidence="7 8" id="KW-0066">ATP synthesis</keyword>
<accession>A0A1W1XBJ5</accession>
<organism evidence="9 10">
    <name type="scientific">Andreprevotia lacus DSM 23236</name>
    <dbReference type="NCBI Taxonomy" id="1121001"/>
    <lineage>
        <taxon>Bacteria</taxon>
        <taxon>Pseudomonadati</taxon>
        <taxon>Pseudomonadota</taxon>
        <taxon>Betaproteobacteria</taxon>
        <taxon>Neisseriales</taxon>
        <taxon>Chitinibacteraceae</taxon>
        <taxon>Andreprevotia</taxon>
    </lineage>
</organism>
<gene>
    <name evidence="8" type="primary">atpH</name>
    <name evidence="9" type="ORF">SAMN02745857_01167</name>
</gene>
<keyword evidence="6 8" id="KW-0139">CF(1)</keyword>
<dbReference type="Pfam" id="PF00213">
    <property type="entry name" value="OSCP"/>
    <property type="match status" value="1"/>
</dbReference>
<dbReference type="GO" id="GO:0046933">
    <property type="term" value="F:proton-transporting ATP synthase activity, rotational mechanism"/>
    <property type="evidence" value="ECO:0007669"/>
    <property type="project" value="UniProtKB-UniRule"/>
</dbReference>
<dbReference type="GO" id="GO:0045259">
    <property type="term" value="C:proton-transporting ATP synthase complex"/>
    <property type="evidence" value="ECO:0007669"/>
    <property type="project" value="UniProtKB-KW"/>
</dbReference>
<evidence type="ECO:0000256" key="3">
    <source>
        <dbReference type="ARBA" id="ARBA00022781"/>
    </source>
</evidence>
<keyword evidence="10" id="KW-1185">Reference proteome</keyword>
<evidence type="ECO:0000256" key="4">
    <source>
        <dbReference type="ARBA" id="ARBA00023065"/>
    </source>
</evidence>
<sequence>MAELITVARPYAEAVFRLAKASGTLGQWSEVLTNLSLLAQDQTALDVVANPKYSASQVQQLLVDLLGGNVSEEVKNFIAVVLENGRFAALAGVSELFETLKAAEEGEVEAVIESAFPLDDAQKNTLASTLSAQLNRKVAAEVTVNPELIGGVKVTVGDLVIDASVQGKLAALATSLKS</sequence>
<dbReference type="PRINTS" id="PR00125">
    <property type="entry name" value="ATPASEDELTA"/>
</dbReference>
<keyword evidence="8" id="KW-1003">Cell membrane</keyword>
<dbReference type="OrthoDB" id="9816221at2"/>
<dbReference type="STRING" id="1121001.SAMN02745857_01167"/>
<evidence type="ECO:0000256" key="6">
    <source>
        <dbReference type="ARBA" id="ARBA00023196"/>
    </source>
</evidence>
<protein>
    <recommendedName>
        <fullName evidence="8">ATP synthase subunit delta</fullName>
    </recommendedName>
    <alternativeName>
        <fullName evidence="8">ATP synthase F(1) sector subunit delta</fullName>
    </alternativeName>
    <alternativeName>
        <fullName evidence="8">F-type ATPase subunit delta</fullName>
        <shortName evidence="8">F-ATPase subunit delta</shortName>
    </alternativeName>
</protein>
<comment type="subcellular location">
    <subcellularLocation>
        <location evidence="8">Cell membrane</location>
        <topology evidence="8">Peripheral membrane protein</topology>
    </subcellularLocation>
    <subcellularLocation>
        <location evidence="1">Membrane</location>
    </subcellularLocation>
</comment>
<comment type="similarity">
    <text evidence="8">Belongs to the ATPase delta chain family.</text>
</comment>
<proteinExistence type="inferred from homology"/>
<dbReference type="HAMAP" id="MF_01416">
    <property type="entry name" value="ATP_synth_delta_bact"/>
    <property type="match status" value="1"/>
</dbReference>
<comment type="function">
    <text evidence="8">F(1)F(0) ATP synthase produces ATP from ADP in the presence of a proton or sodium gradient. F-type ATPases consist of two structural domains, F(1) containing the extramembraneous catalytic core and F(0) containing the membrane proton channel, linked together by a central stalk and a peripheral stalk. During catalysis, ATP synthesis in the catalytic domain of F(1) is coupled via a rotary mechanism of the central stalk subunits to proton translocation.</text>
</comment>
<dbReference type="AlphaFoldDB" id="A0A1W1XBJ5"/>
<evidence type="ECO:0000256" key="5">
    <source>
        <dbReference type="ARBA" id="ARBA00023136"/>
    </source>
</evidence>